<dbReference type="Proteomes" id="UP000031866">
    <property type="component" value="Chromosome"/>
</dbReference>
<keyword evidence="7" id="KW-0378">Hydrolase</keyword>
<dbReference type="PROSITE" id="PS50893">
    <property type="entry name" value="ABC_TRANSPORTER_2"/>
    <property type="match status" value="2"/>
</dbReference>
<evidence type="ECO:0000313" key="14">
    <source>
        <dbReference type="EMBL" id="AJG99418.1"/>
    </source>
</evidence>
<protein>
    <submittedName>
        <fullName evidence="14">ABC transporter</fullName>
    </submittedName>
</protein>
<keyword evidence="10" id="KW-0694">RNA-binding</keyword>
<dbReference type="Gene3D" id="3.40.50.300">
    <property type="entry name" value="P-loop containing nucleotide triphosphate hydrolases"/>
    <property type="match status" value="2"/>
</dbReference>
<dbReference type="PROSITE" id="PS00211">
    <property type="entry name" value="ABC_TRANSPORTER_1"/>
    <property type="match status" value="1"/>
</dbReference>
<dbReference type="InterPro" id="IPR032781">
    <property type="entry name" value="ABC_tran_Xtn"/>
</dbReference>
<evidence type="ECO:0000256" key="9">
    <source>
        <dbReference type="ARBA" id="ARBA00022845"/>
    </source>
</evidence>
<comment type="similarity">
    <text evidence="1">Belongs to the ABC transporter superfamily. ABCF family. Translational throttle EttA subfamily.</text>
</comment>
<evidence type="ECO:0000256" key="12">
    <source>
        <dbReference type="SAM" id="Coils"/>
    </source>
</evidence>
<reference evidence="15" key="1">
    <citation type="submission" date="2014-12" db="EMBL/GenBank/DDBJ databases">
        <title>Genome sequence of Clostridium beijerinckii strain 59B.</title>
        <authorList>
            <person name="Little G.T."/>
            <person name="Minton N.P."/>
        </authorList>
    </citation>
    <scope>NUCLEOTIDE SEQUENCE [LARGE SCALE GENOMIC DNA]</scope>
    <source>
        <strain evidence="15">59B</strain>
    </source>
</reference>
<name>A0A0B5QR96_CLOBE</name>
<organism evidence="14 15">
    <name type="scientific">Clostridium beijerinckii</name>
    <name type="common">Clostridium MP</name>
    <dbReference type="NCBI Taxonomy" id="1520"/>
    <lineage>
        <taxon>Bacteria</taxon>
        <taxon>Bacillati</taxon>
        <taxon>Bacillota</taxon>
        <taxon>Clostridia</taxon>
        <taxon>Eubacteriales</taxon>
        <taxon>Clostridiaceae</taxon>
        <taxon>Clostridium</taxon>
    </lineage>
</organism>
<accession>A0A0B5QR96</accession>
<evidence type="ECO:0000256" key="2">
    <source>
        <dbReference type="ARBA" id="ARBA00022490"/>
    </source>
</evidence>
<dbReference type="GO" id="GO:0019843">
    <property type="term" value="F:rRNA binding"/>
    <property type="evidence" value="ECO:0007669"/>
    <property type="project" value="UniProtKB-KW"/>
</dbReference>
<keyword evidence="3" id="KW-0820">tRNA-binding</keyword>
<dbReference type="CDD" id="cd03221">
    <property type="entry name" value="ABCF_EF-3"/>
    <property type="match status" value="2"/>
</dbReference>
<dbReference type="SMART" id="SM00382">
    <property type="entry name" value="AAA"/>
    <property type="match status" value="2"/>
</dbReference>
<dbReference type="Pfam" id="PF12848">
    <property type="entry name" value="ABC_tran_Xtn"/>
    <property type="match status" value="1"/>
</dbReference>
<dbReference type="GO" id="GO:0003677">
    <property type="term" value="F:DNA binding"/>
    <property type="evidence" value="ECO:0007669"/>
    <property type="project" value="InterPro"/>
</dbReference>
<evidence type="ECO:0000256" key="5">
    <source>
        <dbReference type="ARBA" id="ARBA00022737"/>
    </source>
</evidence>
<keyword evidence="6" id="KW-0547">Nucleotide-binding</keyword>
<evidence type="ECO:0000313" key="15">
    <source>
        <dbReference type="Proteomes" id="UP000031866"/>
    </source>
</evidence>
<feature type="domain" description="ABC transporter" evidence="13">
    <location>
        <begin position="4"/>
        <end position="257"/>
    </location>
</feature>
<keyword evidence="12" id="KW-0175">Coiled coil</keyword>
<gene>
    <name evidence="14" type="ORF">LF65_02846</name>
</gene>
<dbReference type="KEGG" id="cbei:LF65_02846"/>
<evidence type="ECO:0000256" key="11">
    <source>
        <dbReference type="ARBA" id="ARBA00022917"/>
    </source>
</evidence>
<feature type="domain" description="ABC transporter" evidence="13">
    <location>
        <begin position="321"/>
        <end position="540"/>
    </location>
</feature>
<dbReference type="RefSeq" id="WP_041896853.1">
    <property type="nucleotide sequence ID" value="NZ_CP010086.2"/>
</dbReference>
<dbReference type="InterPro" id="IPR051309">
    <property type="entry name" value="ABCF_ATPase"/>
</dbReference>
<dbReference type="AlphaFoldDB" id="A0A0B5QR96"/>
<dbReference type="GO" id="GO:0005524">
    <property type="term" value="F:ATP binding"/>
    <property type="evidence" value="ECO:0007669"/>
    <property type="project" value="UniProtKB-KW"/>
</dbReference>
<sequence>MNIITLENISKNYSDKILLNNVSLGINDGDKIGLIGINGAGKSTFLKVVSGREEFFDGNIVKGKNVRIEYLDQNPLFDEDATVLEQIFKGDTKEMKLLKRYEELLDKINSCNDENFDSLNNELLKVQSEIDSLSLWDMESEAKTILNKLGIKNYSEKVGNLSGGQKKRIALACSLITPCDLLILDEPTNHLDSDSIEWLEEFLNSRKGALLMITHDRYFLDRVTNRIIELDRGNLYTYPGNYTAFLEKKIERIEVEQSQEEKKNALIRNELKWVRRGAKARTTKQKARLQRFDELVSEESIKRQEDVDISFVGSRLGKKVVELYDISKSFGNKVIIKDFNYIFLRNDRIGIIGENGAGKTTLVNILRNKLPIDSGKIEIGDTVKIGCFAQDNSNMDPKLRVIDYVKEGGEYIPVEDGTKIMASTMCERFLFDSTMQYTPIEKLSGGERRRLHLLRVLMESPNFLILDEPTNDLDIETLKILEDFLDKFMGVIIVVSHDRYFLDRICTKIFSYEGNGYIKEYNGNYSDFLISKEIEKIKSVESNDKSSNEFAADKGKGVKEKTKDNKPKFTFKEQKEYETIDDDIAKLEEKIDSLEKEMAKNASNYGKLNELMHEKEEVQSELDNKYERWEYLNEIAEAIEEFKNNN</sequence>
<keyword evidence="8" id="KW-0067">ATP-binding</keyword>
<dbReference type="GO" id="GO:0016887">
    <property type="term" value="F:ATP hydrolysis activity"/>
    <property type="evidence" value="ECO:0007669"/>
    <property type="project" value="InterPro"/>
</dbReference>
<dbReference type="PANTHER" id="PTHR42855:SF1">
    <property type="entry name" value="ABC TRANSPORTER DOMAIN-CONTAINING PROTEIN"/>
    <property type="match status" value="1"/>
</dbReference>
<dbReference type="FunFam" id="3.40.50.300:FF:000011">
    <property type="entry name" value="Putative ABC transporter ATP-binding component"/>
    <property type="match status" value="1"/>
</dbReference>
<feature type="coiled-coil region" evidence="12">
    <location>
        <begin position="243"/>
        <end position="270"/>
    </location>
</feature>
<evidence type="ECO:0000256" key="10">
    <source>
        <dbReference type="ARBA" id="ARBA00022884"/>
    </source>
</evidence>
<keyword evidence="11" id="KW-0648">Protein biosynthesis</keyword>
<keyword evidence="9" id="KW-0810">Translation regulation</keyword>
<dbReference type="FunFam" id="3.40.50.300:FF:000183">
    <property type="entry name" value="ABC transporter ATP-binding protein yjjK"/>
    <property type="match status" value="1"/>
</dbReference>
<dbReference type="SUPFAM" id="SSF52540">
    <property type="entry name" value="P-loop containing nucleoside triphosphate hydrolases"/>
    <property type="match status" value="2"/>
</dbReference>
<keyword evidence="4" id="KW-0699">rRNA-binding</keyword>
<keyword evidence="2" id="KW-0963">Cytoplasm</keyword>
<evidence type="ECO:0000259" key="13">
    <source>
        <dbReference type="PROSITE" id="PS50893"/>
    </source>
</evidence>
<dbReference type="InterPro" id="IPR003439">
    <property type="entry name" value="ABC_transporter-like_ATP-bd"/>
</dbReference>
<feature type="coiled-coil region" evidence="12">
    <location>
        <begin position="577"/>
        <end position="628"/>
    </location>
</feature>
<dbReference type="GO" id="GO:0000049">
    <property type="term" value="F:tRNA binding"/>
    <property type="evidence" value="ECO:0007669"/>
    <property type="project" value="UniProtKB-KW"/>
</dbReference>
<dbReference type="GO" id="GO:0006412">
    <property type="term" value="P:translation"/>
    <property type="evidence" value="ECO:0007669"/>
    <property type="project" value="UniProtKB-KW"/>
</dbReference>
<dbReference type="PANTHER" id="PTHR42855">
    <property type="entry name" value="ABC TRANSPORTER ATP-BINDING SUBUNIT"/>
    <property type="match status" value="1"/>
</dbReference>
<dbReference type="InterPro" id="IPR032524">
    <property type="entry name" value="ABC_tran_C"/>
</dbReference>
<evidence type="ECO:0000256" key="6">
    <source>
        <dbReference type="ARBA" id="ARBA00022741"/>
    </source>
</evidence>
<evidence type="ECO:0000256" key="4">
    <source>
        <dbReference type="ARBA" id="ARBA00022730"/>
    </source>
</evidence>
<evidence type="ECO:0000256" key="8">
    <source>
        <dbReference type="ARBA" id="ARBA00022840"/>
    </source>
</evidence>
<dbReference type="Gene3D" id="1.10.287.380">
    <property type="entry name" value="Valyl-tRNA synthetase, C-terminal domain"/>
    <property type="match status" value="1"/>
</dbReference>
<dbReference type="InterPro" id="IPR017871">
    <property type="entry name" value="ABC_transporter-like_CS"/>
</dbReference>
<evidence type="ECO:0000256" key="1">
    <source>
        <dbReference type="ARBA" id="ARBA00005868"/>
    </source>
</evidence>
<keyword evidence="5" id="KW-0677">Repeat</keyword>
<proteinExistence type="inferred from homology"/>
<dbReference type="GO" id="GO:0006417">
    <property type="term" value="P:regulation of translation"/>
    <property type="evidence" value="ECO:0007669"/>
    <property type="project" value="UniProtKB-KW"/>
</dbReference>
<dbReference type="InterPro" id="IPR037118">
    <property type="entry name" value="Val-tRNA_synth_C_sf"/>
</dbReference>
<evidence type="ECO:0000256" key="7">
    <source>
        <dbReference type="ARBA" id="ARBA00022801"/>
    </source>
</evidence>
<dbReference type="OrthoDB" id="9801441at2"/>
<evidence type="ECO:0000256" key="3">
    <source>
        <dbReference type="ARBA" id="ARBA00022555"/>
    </source>
</evidence>
<dbReference type="InterPro" id="IPR003593">
    <property type="entry name" value="AAA+_ATPase"/>
</dbReference>
<dbReference type="STRING" id="1520.LF65_02846"/>
<dbReference type="InterPro" id="IPR027417">
    <property type="entry name" value="P-loop_NTPase"/>
</dbReference>
<dbReference type="Pfam" id="PF00005">
    <property type="entry name" value="ABC_tran"/>
    <property type="match status" value="2"/>
</dbReference>
<dbReference type="Pfam" id="PF16326">
    <property type="entry name" value="ABC_tran_CTD"/>
    <property type="match status" value="1"/>
</dbReference>
<dbReference type="EMBL" id="CP010086">
    <property type="protein sequence ID" value="AJG99418.1"/>
    <property type="molecule type" value="Genomic_DNA"/>
</dbReference>